<dbReference type="AlphaFoldDB" id="A0A2P6Q8Q4"/>
<dbReference type="EMBL" id="PDCK01000043">
    <property type="protein sequence ID" value="PRQ30563.1"/>
    <property type="molecule type" value="Genomic_DNA"/>
</dbReference>
<evidence type="ECO:0000256" key="2">
    <source>
        <dbReference type="PROSITE-ProRule" id="PRU00176"/>
    </source>
</evidence>
<evidence type="ECO:0000313" key="5">
    <source>
        <dbReference type="Proteomes" id="UP000238479"/>
    </source>
</evidence>
<accession>A0A2P6Q8Q4</accession>
<dbReference type="SUPFAM" id="SSF54928">
    <property type="entry name" value="RNA-binding domain, RBD"/>
    <property type="match status" value="1"/>
</dbReference>
<dbReference type="InterPro" id="IPR000504">
    <property type="entry name" value="RRM_dom"/>
</dbReference>
<evidence type="ECO:0000259" key="3">
    <source>
        <dbReference type="PROSITE" id="PS50102"/>
    </source>
</evidence>
<dbReference type="InterPro" id="IPR035979">
    <property type="entry name" value="RBD_domain_sf"/>
</dbReference>
<dbReference type="InterPro" id="IPR012677">
    <property type="entry name" value="Nucleotide-bd_a/b_plait_sf"/>
</dbReference>
<dbReference type="PANTHER" id="PTHR48025">
    <property type="entry name" value="OS02G0815200 PROTEIN"/>
    <property type="match status" value="1"/>
</dbReference>
<proteinExistence type="predicted"/>
<comment type="caution">
    <text evidence="4">The sequence shown here is derived from an EMBL/GenBank/DDBJ whole genome shotgun (WGS) entry which is preliminary data.</text>
</comment>
<reference evidence="4 5" key="1">
    <citation type="journal article" date="2018" name="Nat. Genet.">
        <title>The Rosa genome provides new insights in the design of modern roses.</title>
        <authorList>
            <person name="Bendahmane M."/>
        </authorList>
    </citation>
    <scope>NUCLEOTIDE SEQUENCE [LARGE SCALE GENOMIC DNA]</scope>
    <source>
        <strain evidence="5">cv. Old Blush</strain>
    </source>
</reference>
<gene>
    <name evidence="4" type="ORF">RchiOBHm_Chr5g0026031</name>
</gene>
<dbReference type="GO" id="GO:0003729">
    <property type="term" value="F:mRNA binding"/>
    <property type="evidence" value="ECO:0007669"/>
    <property type="project" value="TreeGrafter"/>
</dbReference>
<dbReference type="STRING" id="74649.A0A2P6Q8Q4"/>
<feature type="domain" description="RRM" evidence="3">
    <location>
        <begin position="108"/>
        <end position="162"/>
    </location>
</feature>
<dbReference type="Proteomes" id="UP000238479">
    <property type="component" value="Chromosome 5"/>
</dbReference>
<organism evidence="4 5">
    <name type="scientific">Rosa chinensis</name>
    <name type="common">China rose</name>
    <dbReference type="NCBI Taxonomy" id="74649"/>
    <lineage>
        <taxon>Eukaryota</taxon>
        <taxon>Viridiplantae</taxon>
        <taxon>Streptophyta</taxon>
        <taxon>Embryophyta</taxon>
        <taxon>Tracheophyta</taxon>
        <taxon>Spermatophyta</taxon>
        <taxon>Magnoliopsida</taxon>
        <taxon>eudicotyledons</taxon>
        <taxon>Gunneridae</taxon>
        <taxon>Pentapetalae</taxon>
        <taxon>rosids</taxon>
        <taxon>fabids</taxon>
        <taxon>Rosales</taxon>
        <taxon>Rosaceae</taxon>
        <taxon>Rosoideae</taxon>
        <taxon>Rosoideae incertae sedis</taxon>
        <taxon>Rosa</taxon>
    </lineage>
</organism>
<protein>
    <submittedName>
        <fullName evidence="4">Putative nucleotide-binding alpha-beta plait domain-containing protein</fullName>
    </submittedName>
</protein>
<name>A0A2P6Q8Q4_ROSCH</name>
<dbReference type="GO" id="GO:0009535">
    <property type="term" value="C:chloroplast thylakoid membrane"/>
    <property type="evidence" value="ECO:0007669"/>
    <property type="project" value="TreeGrafter"/>
</dbReference>
<evidence type="ECO:0000256" key="1">
    <source>
        <dbReference type="ARBA" id="ARBA00022884"/>
    </source>
</evidence>
<evidence type="ECO:0000313" key="4">
    <source>
        <dbReference type="EMBL" id="PRQ30563.1"/>
    </source>
</evidence>
<dbReference type="Gramene" id="PRQ30563">
    <property type="protein sequence ID" value="PRQ30563"/>
    <property type="gene ID" value="RchiOBHm_Chr5g0026031"/>
</dbReference>
<keyword evidence="5" id="KW-1185">Reference proteome</keyword>
<dbReference type="GO" id="GO:1901259">
    <property type="term" value="P:chloroplast rRNA processing"/>
    <property type="evidence" value="ECO:0007669"/>
    <property type="project" value="TreeGrafter"/>
</dbReference>
<sequence length="162" mass="17608">MISGSNSNSGLGFGVESNSLGSSSKFSDFLAPQGLRVVGLESDSDLDKNEFKSGGRRAAKVTRRMMRFSVTTPFRTSSRTRRFSVTRPVSPISCLTSSSSSKTFPSLSLTELFEGAGNVEMVEVIYDKMTGRRRGFGFVTMSSAQEVEAAARQFNGYVKKIV</sequence>
<dbReference type="Pfam" id="PF00076">
    <property type="entry name" value="RRM_1"/>
    <property type="match status" value="1"/>
</dbReference>
<keyword evidence="1 2" id="KW-0694">RNA-binding</keyword>
<dbReference type="InterPro" id="IPR050502">
    <property type="entry name" value="Euk_RNA-bind_prot"/>
</dbReference>
<dbReference type="Gene3D" id="3.30.70.330">
    <property type="match status" value="1"/>
</dbReference>
<dbReference type="PANTHER" id="PTHR48025:SF1">
    <property type="entry name" value="RRM DOMAIN-CONTAINING PROTEIN"/>
    <property type="match status" value="1"/>
</dbReference>
<dbReference type="PROSITE" id="PS50102">
    <property type="entry name" value="RRM"/>
    <property type="match status" value="1"/>
</dbReference>